<dbReference type="Pfam" id="PF13641">
    <property type="entry name" value="Glyco_tranf_2_3"/>
    <property type="match status" value="1"/>
</dbReference>
<comment type="caution">
    <text evidence="3">The sequence shown here is derived from an EMBL/GenBank/DDBJ whole genome shotgun (WGS) entry which is preliminary data.</text>
</comment>
<feature type="transmembrane region" description="Helical" evidence="2">
    <location>
        <begin position="948"/>
        <end position="967"/>
    </location>
</feature>
<sequence>MAPTAPVLAVLVCHDGEAWLPEALGALGRLTVGPRRVVAVDTGSRDSTADLLRSSNRVDVVLDLPRDTPFGSAVAAAVADADRRWGRGADRGSGDWLWVLHDDAAPEPSCLDVLLSVAEASPAVAMLGPLQLDWDDPRLVVEAGLSTDASGHRQTGIGSDELDLGQFATNSEVLAVGSAGALVRRREWDALGGYDSAFGLLREDLDLGWRINRAGGLVLCVPSARLHHARAATTGARDLDAAGTGGGLRTTDRRNGMLTVLANGSGPAYATGLVRLPLLAVLRAIGFLLLRRPRAANAELGAMGRLVADLADLREARRRRQAPGVAAGAAGDVRGLLTSRTTRLRNAVSGGLASIVRNRVRDDLDLGRLPDWADRPARAPASAAAAAEGPEDGALLVGQGALPAGVTAPKRSARRKAGLRRPGGESVAVSLAGPPVGGDAGPTELIGGPRSGRHRSATDAADPAGPEAATALVGLPAPRDPHGPPVAPEPDPRLVVVPVTPGRVLRELLLAPPLLLVLALTAVSLLAQRSRLGLDLAGGRLRALPELGPLWSAYLAEWHPVAGGTAAPASAALAVIGVLGGVLWPVAGSSGPAVAVSLLVLGALPLAGLAAYVATRPIRVGRVLRALAAAVYALLGIAGAAVSQGRLDGVVVVVLLPLVLAGVAAVLRGSRTASAGEGDRGRRTSWWSAAAGTSLLLAAVSAFAPLVHLLVLVVVVVGFVVVPAPLGSAKRRAVALAAVVVLPVLLLLPWPSTLLRAPQVLLHGTGTPVAERFASTLDVLSLDPGGAGSLPVVGLIVLVVAVGGALLAPRRSMVPGLAVMLLGIVAAGIVGTVSLAPLSGGEPRPGWTGPALAFAACGALWALLSLVAEARVTPLGTLVTGRSGPRHRPAPRRLGDPAIDLGPDGVLSRVGGGARSAASRLGTTLGSRLRTRSSAGTAAAGSGRARGAAVPVAAAAGVALAVCAVLVGPAGPLTARPAPTLDPELAGRLASSGATVADVGLVPRPDGAGFALDADATRRAGAELPRYGDDDLVPVGAAPARLTRDVTALLSGDPATVQAGAAELATSGTAAVVLPDRGVAERAVGAGSPLLSPAAPTSDGRPVLTIGLPAAGAVILEPPVSDDATDAKAAPRRPSGISPLPAAPPSVGVLISPGADRRLVVLAAERESGWNATVGGAPVEIVPAWGHLVGVSVPAGGGPVVVDRDTTLRGLLLLLQLALVLFTVLSALPSRKRLD</sequence>
<dbReference type="Gene3D" id="3.90.550.10">
    <property type="entry name" value="Spore Coat Polysaccharide Biosynthesis Protein SpsA, Chain A"/>
    <property type="match status" value="1"/>
</dbReference>
<gene>
    <name evidence="3" type="ORF">WCD74_25695</name>
</gene>
<keyword evidence="2" id="KW-1133">Transmembrane helix</keyword>
<feature type="transmembrane region" description="Helical" evidence="2">
    <location>
        <begin position="709"/>
        <end position="726"/>
    </location>
</feature>
<dbReference type="InterPro" id="IPR050834">
    <property type="entry name" value="Glycosyltransf_2"/>
</dbReference>
<protein>
    <submittedName>
        <fullName evidence="3">Glycosyltransferase</fullName>
        <ecNumber evidence="3">2.4.-.-</ecNumber>
    </submittedName>
</protein>
<dbReference type="GO" id="GO:0016757">
    <property type="term" value="F:glycosyltransferase activity"/>
    <property type="evidence" value="ECO:0007669"/>
    <property type="project" value="UniProtKB-KW"/>
</dbReference>
<evidence type="ECO:0000256" key="2">
    <source>
        <dbReference type="SAM" id="Phobius"/>
    </source>
</evidence>
<keyword evidence="2" id="KW-0812">Transmembrane</keyword>
<dbReference type="EMBL" id="JBBEGN010000019">
    <property type="protein sequence ID" value="MEJ2871181.1"/>
    <property type="molecule type" value="Genomic_DNA"/>
</dbReference>
<keyword evidence="2" id="KW-0472">Membrane</keyword>
<dbReference type="SUPFAM" id="SSF53448">
    <property type="entry name" value="Nucleotide-diphospho-sugar transferases"/>
    <property type="match status" value="1"/>
</dbReference>
<keyword evidence="4" id="KW-1185">Reference proteome</keyword>
<feature type="transmembrane region" description="Helical" evidence="2">
    <location>
        <begin position="847"/>
        <end position="868"/>
    </location>
</feature>
<evidence type="ECO:0000256" key="1">
    <source>
        <dbReference type="SAM" id="MobiDB-lite"/>
    </source>
</evidence>
<accession>A0ABU8MV88</accession>
<dbReference type="EC" id="2.4.-.-" evidence="3"/>
<feature type="transmembrane region" description="Helical" evidence="2">
    <location>
        <begin position="686"/>
        <end position="703"/>
    </location>
</feature>
<feature type="transmembrane region" description="Helical" evidence="2">
    <location>
        <begin position="566"/>
        <end position="587"/>
    </location>
</feature>
<keyword evidence="3" id="KW-0808">Transferase</keyword>
<name>A0ABU8MV88_9PSEU</name>
<dbReference type="PANTHER" id="PTHR43685">
    <property type="entry name" value="GLYCOSYLTRANSFERASE"/>
    <property type="match status" value="1"/>
</dbReference>
<evidence type="ECO:0000313" key="3">
    <source>
        <dbReference type="EMBL" id="MEJ2871181.1"/>
    </source>
</evidence>
<feature type="transmembrane region" description="Helical" evidence="2">
    <location>
        <begin position="1210"/>
        <end position="1228"/>
    </location>
</feature>
<feature type="transmembrane region" description="Helical" evidence="2">
    <location>
        <begin position="508"/>
        <end position="527"/>
    </location>
</feature>
<dbReference type="Proteomes" id="UP001385809">
    <property type="component" value="Unassembled WGS sequence"/>
</dbReference>
<keyword evidence="3" id="KW-0328">Glycosyltransferase</keyword>
<reference evidence="3 4" key="1">
    <citation type="submission" date="2024-03" db="EMBL/GenBank/DDBJ databases">
        <title>Actinomycetospora sp. OC33-EN08, a novel actinomycete isolated from wild orchid (Aerides multiflora).</title>
        <authorList>
            <person name="Suriyachadkun C."/>
        </authorList>
    </citation>
    <scope>NUCLEOTIDE SEQUENCE [LARGE SCALE GENOMIC DNA]</scope>
    <source>
        <strain evidence="3 4">OC33-EN08</strain>
    </source>
</reference>
<dbReference type="RefSeq" id="WP_337697746.1">
    <property type="nucleotide sequence ID" value="NZ_JBBEGN010000019.1"/>
</dbReference>
<feature type="transmembrane region" description="Helical" evidence="2">
    <location>
        <begin position="626"/>
        <end position="643"/>
    </location>
</feature>
<feature type="region of interest" description="Disordered" evidence="1">
    <location>
        <begin position="878"/>
        <end position="898"/>
    </location>
</feature>
<evidence type="ECO:0000313" key="4">
    <source>
        <dbReference type="Proteomes" id="UP001385809"/>
    </source>
</evidence>
<feature type="transmembrane region" description="Helical" evidence="2">
    <location>
        <begin position="593"/>
        <end position="614"/>
    </location>
</feature>
<feature type="transmembrane region" description="Helical" evidence="2">
    <location>
        <begin position="814"/>
        <end position="835"/>
    </location>
</feature>
<dbReference type="PANTHER" id="PTHR43685:SF3">
    <property type="entry name" value="SLR2126 PROTEIN"/>
    <property type="match status" value="1"/>
</dbReference>
<feature type="transmembrane region" description="Helical" evidence="2">
    <location>
        <begin position="733"/>
        <end position="752"/>
    </location>
</feature>
<feature type="region of interest" description="Disordered" evidence="1">
    <location>
        <begin position="406"/>
        <end position="465"/>
    </location>
</feature>
<feature type="transmembrane region" description="Helical" evidence="2">
    <location>
        <begin position="787"/>
        <end position="807"/>
    </location>
</feature>
<organism evidence="3 4">
    <name type="scientific">Actinomycetospora aurantiaca</name>
    <dbReference type="NCBI Taxonomy" id="3129233"/>
    <lineage>
        <taxon>Bacteria</taxon>
        <taxon>Bacillati</taxon>
        <taxon>Actinomycetota</taxon>
        <taxon>Actinomycetes</taxon>
        <taxon>Pseudonocardiales</taxon>
        <taxon>Pseudonocardiaceae</taxon>
        <taxon>Actinomycetospora</taxon>
    </lineage>
</organism>
<proteinExistence type="predicted"/>
<feature type="transmembrane region" description="Helical" evidence="2">
    <location>
        <begin position="649"/>
        <end position="666"/>
    </location>
</feature>
<dbReference type="InterPro" id="IPR029044">
    <property type="entry name" value="Nucleotide-diphossugar_trans"/>
</dbReference>